<organism evidence="1 2">
    <name type="scientific">Kipferlia bialata</name>
    <dbReference type="NCBI Taxonomy" id="797122"/>
    <lineage>
        <taxon>Eukaryota</taxon>
        <taxon>Metamonada</taxon>
        <taxon>Carpediemonas-like organisms</taxon>
        <taxon>Kipferlia</taxon>
    </lineage>
</organism>
<dbReference type="SUPFAM" id="SSF53955">
    <property type="entry name" value="Lysozyme-like"/>
    <property type="match status" value="1"/>
</dbReference>
<keyword evidence="1" id="KW-0378">Hydrolase</keyword>
<proteinExistence type="predicted"/>
<dbReference type="AlphaFoldDB" id="A0A9K3DAB5"/>
<dbReference type="PROSITE" id="PS51348">
    <property type="entry name" value="GLYCOSYL_HYDROL_F22_2"/>
    <property type="match status" value="1"/>
</dbReference>
<protein>
    <submittedName>
        <fullName evidence="1">Glycoside hydrolase, family 22</fullName>
    </submittedName>
</protein>
<dbReference type="Proteomes" id="UP000265618">
    <property type="component" value="Unassembled WGS sequence"/>
</dbReference>
<comment type="caution">
    <text evidence="1">The sequence shown here is derived from an EMBL/GenBank/DDBJ whole genome shotgun (WGS) entry which is preliminary data.</text>
</comment>
<dbReference type="InterPro" id="IPR023346">
    <property type="entry name" value="Lysozyme-like_dom_sf"/>
</dbReference>
<evidence type="ECO:0000313" key="1">
    <source>
        <dbReference type="EMBL" id="GIQ90304.1"/>
    </source>
</evidence>
<keyword evidence="2" id="KW-1185">Reference proteome</keyword>
<name>A0A9K3DAB5_9EUKA</name>
<gene>
    <name evidence="1" type="ORF">KIPB_013046</name>
</gene>
<sequence>VNDKYWCEDSKYPTGDCHMTCDQMYDATSATQCAKTVYNEQGLTAWYGYQGHKSTCDNYYKNSIKGQC</sequence>
<dbReference type="EMBL" id="BDIP01006018">
    <property type="protein sequence ID" value="GIQ90304.1"/>
    <property type="molecule type" value="Genomic_DNA"/>
</dbReference>
<accession>A0A9K3DAB5</accession>
<dbReference type="InterPro" id="IPR001916">
    <property type="entry name" value="Glyco_hydro_22"/>
</dbReference>
<dbReference type="GO" id="GO:0016787">
    <property type="term" value="F:hydrolase activity"/>
    <property type="evidence" value="ECO:0007669"/>
    <property type="project" value="UniProtKB-KW"/>
</dbReference>
<dbReference type="Gene3D" id="1.10.530.10">
    <property type="match status" value="1"/>
</dbReference>
<dbReference type="Pfam" id="PF00062">
    <property type="entry name" value="Lys"/>
    <property type="match status" value="1"/>
</dbReference>
<feature type="non-terminal residue" evidence="1">
    <location>
        <position position="1"/>
    </location>
</feature>
<evidence type="ECO:0000313" key="2">
    <source>
        <dbReference type="Proteomes" id="UP000265618"/>
    </source>
</evidence>
<dbReference type="OrthoDB" id="17373at2759"/>
<reference evidence="1 2" key="1">
    <citation type="journal article" date="2018" name="PLoS ONE">
        <title>The draft genome of Kipferlia bialata reveals reductive genome evolution in fornicate parasites.</title>
        <authorList>
            <person name="Tanifuji G."/>
            <person name="Takabayashi S."/>
            <person name="Kume K."/>
            <person name="Takagi M."/>
            <person name="Nakayama T."/>
            <person name="Kamikawa R."/>
            <person name="Inagaki Y."/>
            <person name="Hashimoto T."/>
        </authorList>
    </citation>
    <scope>NUCLEOTIDE SEQUENCE [LARGE SCALE GENOMIC DNA]</scope>
    <source>
        <strain evidence="1">NY0173</strain>
    </source>
</reference>